<dbReference type="Proteomes" id="UP000029989">
    <property type="component" value="Unassembled WGS sequence"/>
</dbReference>
<keyword evidence="1" id="KW-0472">Membrane</keyword>
<name>A0A0A0F525_9GAMM</name>
<proteinExistence type="predicted"/>
<dbReference type="RefSeq" id="WP_036206867.1">
    <property type="nucleotide sequence ID" value="NZ_AVPT01000002.1"/>
</dbReference>
<dbReference type="STRING" id="913325.N799_05185"/>
<feature type="transmembrane region" description="Helical" evidence="1">
    <location>
        <begin position="46"/>
        <end position="71"/>
    </location>
</feature>
<comment type="caution">
    <text evidence="2">The sequence shown here is derived from an EMBL/GenBank/DDBJ whole genome shotgun (WGS) entry which is preliminary data.</text>
</comment>
<feature type="transmembrane region" description="Helical" evidence="1">
    <location>
        <begin position="6"/>
        <end position="26"/>
    </location>
</feature>
<evidence type="ECO:0000313" key="2">
    <source>
        <dbReference type="EMBL" id="KGM57468.1"/>
    </source>
</evidence>
<protein>
    <submittedName>
        <fullName evidence="2">Uncharacterized protein</fullName>
    </submittedName>
</protein>
<dbReference type="EMBL" id="AVPT01000002">
    <property type="protein sequence ID" value="KGM57468.1"/>
    <property type="molecule type" value="Genomic_DNA"/>
</dbReference>
<reference evidence="2 3" key="1">
    <citation type="journal article" date="2015" name="Stand. Genomic Sci.">
        <title>Genomic information of the arsenic-resistant bacterium Lysobacter arseniciresistens type strain ZS79(T) and comparison of Lysobacter draft genomes.</title>
        <authorList>
            <person name="Liu L."/>
            <person name="Zhang S."/>
            <person name="Luo M."/>
            <person name="Wang G."/>
        </authorList>
    </citation>
    <scope>NUCLEOTIDE SEQUENCE [LARGE SCALE GENOMIC DNA]</scope>
    <source>
        <strain evidence="2 3">ZS79</strain>
    </source>
</reference>
<evidence type="ECO:0000313" key="3">
    <source>
        <dbReference type="Proteomes" id="UP000029989"/>
    </source>
</evidence>
<accession>A0A0A0F525</accession>
<organism evidence="2 3">
    <name type="scientific">Lysobacter arseniciresistens ZS79</name>
    <dbReference type="NCBI Taxonomy" id="913325"/>
    <lineage>
        <taxon>Bacteria</taxon>
        <taxon>Pseudomonadati</taxon>
        <taxon>Pseudomonadota</taxon>
        <taxon>Gammaproteobacteria</taxon>
        <taxon>Lysobacterales</taxon>
        <taxon>Lysobacteraceae</taxon>
        <taxon>Novilysobacter</taxon>
    </lineage>
</organism>
<keyword evidence="3" id="KW-1185">Reference proteome</keyword>
<keyword evidence="1" id="KW-1133">Transmembrane helix</keyword>
<sequence>MNLGLILGSIVAMLFGVGVWMAGVMVMFEHVSDLETLGLKGQRLGYFLFGAVMTFVGCGMAVFAGATAMHIASGQGALWFEALGLA</sequence>
<evidence type="ECO:0000256" key="1">
    <source>
        <dbReference type="SAM" id="Phobius"/>
    </source>
</evidence>
<keyword evidence="1" id="KW-0812">Transmembrane</keyword>
<gene>
    <name evidence="2" type="ORF">N799_05185</name>
</gene>
<dbReference type="AlphaFoldDB" id="A0A0A0F525"/>